<dbReference type="Pfam" id="PF13472">
    <property type="entry name" value="Lipase_GDSL_2"/>
    <property type="match status" value="1"/>
</dbReference>
<dbReference type="InterPro" id="IPR036514">
    <property type="entry name" value="SGNH_hydro_sf"/>
</dbReference>
<proteinExistence type="predicted"/>
<accession>A0A1E5H100</accession>
<name>A0A1E5H100_9ENTE</name>
<dbReference type="PANTHER" id="PTHR30383">
    <property type="entry name" value="THIOESTERASE 1/PROTEASE 1/LYSOPHOSPHOLIPASE L1"/>
    <property type="match status" value="1"/>
</dbReference>
<sequence>MKLFLQKNWSSFVLFFLMIIGTFSLLIVAVPKAKPILGIVTKQAVKKETKEVIHYVAIGDSLTEGIGDSTSSGGFVPLVAKDLQEEYHLNGVQTDNFGKNGDRSDQILKRIKKNSEIQEGFASADIITLTVGGNDLMKVIKGDVFRLTKDSFNKPLRNYQKEVEKLLTEIREYNTDAPIYVLGIYNPFYLYFPDITEMQEIVDNWNNGTQEIVKAEKNAYFIPINDLLYKGVGDQVGIVSNENISTTSSEDHDIKNNALYEEDRFHPNNLGYQIMASTVRDKMVKTKEKWLNKGSERDL</sequence>
<reference evidence="4" key="1">
    <citation type="submission" date="2016-09" db="EMBL/GenBank/DDBJ databases">
        <authorList>
            <person name="Gulvik C.A."/>
        </authorList>
    </citation>
    <scope>NUCLEOTIDE SEQUENCE [LARGE SCALE GENOMIC DNA]</scope>
    <source>
        <strain evidence="4">LMG 26306</strain>
    </source>
</reference>
<keyword evidence="1" id="KW-0812">Transmembrane</keyword>
<dbReference type="EMBL" id="MIKB01000003">
    <property type="protein sequence ID" value="OEG18576.1"/>
    <property type="molecule type" value="Genomic_DNA"/>
</dbReference>
<evidence type="ECO:0000256" key="1">
    <source>
        <dbReference type="SAM" id="Phobius"/>
    </source>
</evidence>
<dbReference type="InterPro" id="IPR013830">
    <property type="entry name" value="SGNH_hydro"/>
</dbReference>
<dbReference type="AlphaFoldDB" id="A0A1E5H100"/>
<feature type="transmembrane region" description="Helical" evidence="1">
    <location>
        <begin position="12"/>
        <end position="30"/>
    </location>
</feature>
<organism evidence="3 4">
    <name type="scientific">Enterococcus quebecensis</name>
    <dbReference type="NCBI Taxonomy" id="903983"/>
    <lineage>
        <taxon>Bacteria</taxon>
        <taxon>Bacillati</taxon>
        <taxon>Bacillota</taxon>
        <taxon>Bacilli</taxon>
        <taxon>Lactobacillales</taxon>
        <taxon>Enterococcaceae</taxon>
        <taxon>Enterococcus</taxon>
    </lineage>
</organism>
<gene>
    <name evidence="3" type="ORF">BCR23_13500</name>
</gene>
<dbReference type="RefSeq" id="WP_069634122.1">
    <property type="nucleotide sequence ID" value="NZ_JXKZ01000014.1"/>
</dbReference>
<dbReference type="PANTHER" id="PTHR30383:SF27">
    <property type="entry name" value="SPORE GERMINATION LIPASE LIPC"/>
    <property type="match status" value="1"/>
</dbReference>
<dbReference type="STRING" id="903983.BCR23_13500"/>
<comment type="caution">
    <text evidence="3">The sequence shown here is derived from an EMBL/GenBank/DDBJ whole genome shotgun (WGS) entry which is preliminary data.</text>
</comment>
<evidence type="ECO:0000313" key="4">
    <source>
        <dbReference type="Proteomes" id="UP000094764"/>
    </source>
</evidence>
<keyword evidence="1" id="KW-1133">Transmembrane helix</keyword>
<protein>
    <submittedName>
        <fullName evidence="3">Lipase</fullName>
    </submittedName>
</protein>
<feature type="domain" description="SGNH hydrolase-type esterase" evidence="2">
    <location>
        <begin position="57"/>
        <end position="274"/>
    </location>
</feature>
<keyword evidence="1" id="KW-0472">Membrane</keyword>
<dbReference type="CDD" id="cd04506">
    <property type="entry name" value="SGNH_hydrolase_YpmR_like"/>
    <property type="match status" value="1"/>
</dbReference>
<keyword evidence="4" id="KW-1185">Reference proteome</keyword>
<dbReference type="Gene3D" id="3.40.50.1110">
    <property type="entry name" value="SGNH hydrolase"/>
    <property type="match status" value="1"/>
</dbReference>
<dbReference type="InterPro" id="IPR051532">
    <property type="entry name" value="Ester_Hydrolysis_Enzymes"/>
</dbReference>
<dbReference type="GO" id="GO:0004622">
    <property type="term" value="F:phosphatidylcholine lysophospholipase activity"/>
    <property type="evidence" value="ECO:0007669"/>
    <property type="project" value="TreeGrafter"/>
</dbReference>
<dbReference type="PATRIC" id="fig|903983.4.peg.789"/>
<dbReference type="Proteomes" id="UP000094764">
    <property type="component" value="Unassembled WGS sequence"/>
</dbReference>
<dbReference type="SUPFAM" id="SSF52266">
    <property type="entry name" value="SGNH hydrolase"/>
    <property type="match status" value="1"/>
</dbReference>
<evidence type="ECO:0000313" key="3">
    <source>
        <dbReference type="EMBL" id="OEG18576.1"/>
    </source>
</evidence>
<dbReference type="OrthoDB" id="252349at2"/>
<evidence type="ECO:0000259" key="2">
    <source>
        <dbReference type="Pfam" id="PF13472"/>
    </source>
</evidence>